<dbReference type="Proteomes" id="UP000192468">
    <property type="component" value="Unassembled WGS sequence"/>
</dbReference>
<name>A0A1W1WZN8_9CLOT</name>
<dbReference type="OrthoDB" id="2846443at2"/>
<protein>
    <submittedName>
        <fullName evidence="1">Uncharacterized protein</fullName>
    </submittedName>
</protein>
<organism evidence="1 2">
    <name type="scientific">Clostridium acidisoli DSM 12555</name>
    <dbReference type="NCBI Taxonomy" id="1121291"/>
    <lineage>
        <taxon>Bacteria</taxon>
        <taxon>Bacillati</taxon>
        <taxon>Bacillota</taxon>
        <taxon>Clostridia</taxon>
        <taxon>Eubacteriales</taxon>
        <taxon>Clostridiaceae</taxon>
        <taxon>Clostridium</taxon>
    </lineage>
</organism>
<gene>
    <name evidence="1" type="ORF">SAMN02745134_00232</name>
</gene>
<dbReference type="EMBL" id="FWXH01000002">
    <property type="protein sequence ID" value="SMC17087.1"/>
    <property type="molecule type" value="Genomic_DNA"/>
</dbReference>
<sequence length="649" mass="77992">MGRIKFYSVRDMAVGYNLKNIESILKKYNNKILKYNINDIDINNIIECYNIKQYFDSGLKLNSWNVEQINFFNSVIKKFYDIIEKFWSLINNDSIIGEYLKIDIEYREDFWKMFSQYKKYKHISNHVFKQLLKLKEVNIYSVLYDQQIVKYYGNVIKEYLIADSSMAKIILDKYEMKNNNENIIYLPSELTNSEKEELISKYIDLPIAHINMLEIIQNIKPSKELRLSDKVKLKAKRKIEEEKCKLFNKNSGIYMETDVCFSNNQCEARSIDIKGNNWKFSYSTKWITENSDFNTLLNNFIYVFEFVDMQMRVKFVSKKSELSVFGNIFIRSKHDYPVGVVFNRKNLLALMQISAYYKELQRIGIRFEDSIEWFFKTYLKNEFGINGFTLKMPSEKATYLEKARSTFPELESILKQYKLYVQNGEIDNELLEMSSRGEDYGNLTSLVDKKYVYGKGDIYKKIKYFLSSDQCMLCYIRRIEDRYNCFFDLVNNEEIYMKDYQEYQNNDLQWLIEHEIIEVDLYYRIKWKNPNIVLILYDLSVNDVISYWSYPLEFRKYFDELEKKGFIEYSNKLFTLPEQEYISFILNKKKFNNGYDIRNKCEHGTQANSETKEKIHEQYYMYALLIFVICIIKINDDVCTYDLIENDCT</sequence>
<keyword evidence="2" id="KW-1185">Reference proteome</keyword>
<dbReference type="AlphaFoldDB" id="A0A1W1WZN8"/>
<dbReference type="STRING" id="1121291.SAMN02745134_00232"/>
<reference evidence="1 2" key="1">
    <citation type="submission" date="2017-04" db="EMBL/GenBank/DDBJ databases">
        <authorList>
            <person name="Afonso C.L."/>
            <person name="Miller P.J."/>
            <person name="Scott M.A."/>
            <person name="Spackman E."/>
            <person name="Goraichik I."/>
            <person name="Dimitrov K.M."/>
            <person name="Suarez D.L."/>
            <person name="Swayne D.E."/>
        </authorList>
    </citation>
    <scope>NUCLEOTIDE SEQUENCE [LARGE SCALE GENOMIC DNA]</scope>
    <source>
        <strain evidence="1 2">DSM 12555</strain>
    </source>
</reference>
<proteinExistence type="predicted"/>
<evidence type="ECO:0000313" key="2">
    <source>
        <dbReference type="Proteomes" id="UP000192468"/>
    </source>
</evidence>
<accession>A0A1W1WZN8</accession>
<evidence type="ECO:0000313" key="1">
    <source>
        <dbReference type="EMBL" id="SMC17087.1"/>
    </source>
</evidence>
<dbReference type="RefSeq" id="WP_084113440.1">
    <property type="nucleotide sequence ID" value="NZ_FWXH01000002.1"/>
</dbReference>